<evidence type="ECO:0000313" key="4">
    <source>
        <dbReference type="EMBL" id="GBC60571.1"/>
    </source>
</evidence>
<keyword evidence="1" id="KW-0479">Metal-binding</keyword>
<dbReference type="PROSITE" id="PS50966">
    <property type="entry name" value="ZF_SWIM"/>
    <property type="match status" value="2"/>
</dbReference>
<keyword evidence="1" id="KW-0862">Zinc</keyword>
<proteinExistence type="predicted"/>
<keyword evidence="5" id="KW-1185">Reference proteome</keyword>
<dbReference type="InterPro" id="IPR007527">
    <property type="entry name" value="Znf_SWIM"/>
</dbReference>
<sequence length="562" mass="62466">MADTGKIREWIIGLSDDYIVEWANKGLLRRGRKLAQKAGEGDFDIADDRIIGHLDGYAQTVDGVGFEHLRCDCPAAETCHHLTAFLLALRDRLPQTCPETPASDETDKNGSDARPWLIPDAGEREKMLGRSVIRRAFRLMMQSVPVEVTENSDGLVAVVREKEVRTVRIPRSGGLDGAICSCKARQCVHKALAVLTVCRENGLIKPEEMATDALTPEQGGVIGQIENWLRSLLIQGVGNVSVSQIEQGESLATLARQADLPRIASQIKSVHQWLTDDQARAAHVRPDVLRFRLARIAAHLSALKTLPLPQPMQTLAGVHSRSYRIVHRLHLTGVGAEIWESPTGYCGFTLYLYAPDQKSWYRHTQARPLAFAGENGWRPADEFRRNSWAGGAKYQAIPGASVEMVQGWVSPDLRLSAREGTRINGPIPLEDFGNLPVFEDFPELAATYARFLSGNIFSDERFMPVIIAAPSFEKAAFDPYQQLWSRTVTDRAGFPVHLRLELARAHAQQAVRVLENIDRSDALPRIFGLLSQRDGEMVLRPVSISIKTPSQWRHLSMAEGES</sequence>
<dbReference type="OrthoDB" id="7033700at2"/>
<evidence type="ECO:0000313" key="5">
    <source>
        <dbReference type="Proteomes" id="UP000288096"/>
    </source>
</evidence>
<feature type="domain" description="SWIM-type" evidence="3">
    <location>
        <begin position="57"/>
        <end position="90"/>
    </location>
</feature>
<evidence type="ECO:0000256" key="2">
    <source>
        <dbReference type="SAM" id="MobiDB-lite"/>
    </source>
</evidence>
<dbReference type="EMBL" id="BEXT01000001">
    <property type="protein sequence ID" value="GBC60571.1"/>
    <property type="molecule type" value="Genomic_DNA"/>
</dbReference>
<feature type="region of interest" description="Disordered" evidence="2">
    <location>
        <begin position="97"/>
        <end position="117"/>
    </location>
</feature>
<gene>
    <name evidence="4" type="ORF">DENIS_1528</name>
</gene>
<dbReference type="AlphaFoldDB" id="A0A401FUD4"/>
<keyword evidence="1" id="KW-0863">Zinc-finger</keyword>
<reference evidence="5" key="2">
    <citation type="submission" date="2019-01" db="EMBL/GenBank/DDBJ databases">
        <title>Genome sequence of Desulfonema ishimotonii strain Tokyo 01.</title>
        <authorList>
            <person name="Fukui M."/>
        </authorList>
    </citation>
    <scope>NUCLEOTIDE SEQUENCE [LARGE SCALE GENOMIC DNA]</scope>
    <source>
        <strain evidence="5">Tokyo 01</strain>
    </source>
</reference>
<reference evidence="5" key="1">
    <citation type="submission" date="2017-11" db="EMBL/GenBank/DDBJ databases">
        <authorList>
            <person name="Watanabe M."/>
            <person name="Kojima H."/>
        </authorList>
    </citation>
    <scope>NUCLEOTIDE SEQUENCE [LARGE SCALE GENOMIC DNA]</scope>
    <source>
        <strain evidence="5">Tokyo 01</strain>
    </source>
</reference>
<accession>A0A401FUD4</accession>
<name>A0A401FUD4_9BACT</name>
<dbReference type="Proteomes" id="UP000288096">
    <property type="component" value="Unassembled WGS sequence"/>
</dbReference>
<organism evidence="4 5">
    <name type="scientific">Desulfonema ishimotonii</name>
    <dbReference type="NCBI Taxonomy" id="45657"/>
    <lineage>
        <taxon>Bacteria</taxon>
        <taxon>Pseudomonadati</taxon>
        <taxon>Thermodesulfobacteriota</taxon>
        <taxon>Desulfobacteria</taxon>
        <taxon>Desulfobacterales</taxon>
        <taxon>Desulfococcaceae</taxon>
        <taxon>Desulfonema</taxon>
    </lineage>
</organism>
<evidence type="ECO:0000259" key="3">
    <source>
        <dbReference type="PROSITE" id="PS50966"/>
    </source>
</evidence>
<evidence type="ECO:0000256" key="1">
    <source>
        <dbReference type="PROSITE-ProRule" id="PRU00325"/>
    </source>
</evidence>
<protein>
    <recommendedName>
        <fullName evidence="3">SWIM-type domain-containing protein</fullName>
    </recommendedName>
</protein>
<dbReference type="GO" id="GO:0008270">
    <property type="term" value="F:zinc ion binding"/>
    <property type="evidence" value="ECO:0007669"/>
    <property type="project" value="UniProtKB-KW"/>
</dbReference>
<dbReference type="RefSeq" id="WP_124327970.1">
    <property type="nucleotide sequence ID" value="NZ_BEXT01000001.1"/>
</dbReference>
<comment type="caution">
    <text evidence="4">The sequence shown here is derived from an EMBL/GenBank/DDBJ whole genome shotgun (WGS) entry which is preliminary data.</text>
</comment>
<feature type="domain" description="SWIM-type" evidence="3">
    <location>
        <begin position="165"/>
        <end position="198"/>
    </location>
</feature>